<feature type="signal peptide" evidence="3">
    <location>
        <begin position="1"/>
        <end position="29"/>
    </location>
</feature>
<evidence type="ECO:0000256" key="3">
    <source>
        <dbReference type="SAM" id="SignalP"/>
    </source>
</evidence>
<proteinExistence type="predicted"/>
<keyword evidence="2" id="KW-0812">Transmembrane</keyword>
<dbReference type="Pfam" id="PF13435">
    <property type="entry name" value="Cytochrome_C554"/>
    <property type="match status" value="1"/>
</dbReference>
<dbReference type="OrthoDB" id="5394163at2"/>
<protein>
    <submittedName>
        <fullName evidence="5">Cytochrome c3-like protein</fullName>
    </submittedName>
</protein>
<dbReference type="SUPFAM" id="SSF48695">
    <property type="entry name" value="Multiheme cytochromes"/>
    <property type="match status" value="1"/>
</dbReference>
<dbReference type="RefSeq" id="WP_145020353.1">
    <property type="nucleotide sequence ID" value="NZ_VLLN01000007.1"/>
</dbReference>
<organism evidence="5 6">
    <name type="scientific">Geobacter argillaceus</name>
    <dbReference type="NCBI Taxonomy" id="345631"/>
    <lineage>
        <taxon>Bacteria</taxon>
        <taxon>Pseudomonadati</taxon>
        <taxon>Thermodesulfobacteriota</taxon>
        <taxon>Desulfuromonadia</taxon>
        <taxon>Geobacterales</taxon>
        <taxon>Geobacteraceae</taxon>
        <taxon>Geobacter</taxon>
    </lineage>
</organism>
<dbReference type="Gene3D" id="1.10.1130.10">
    <property type="entry name" value="Flavocytochrome C3, Chain A"/>
    <property type="match status" value="1"/>
</dbReference>
<keyword evidence="2" id="KW-1133">Transmembrane helix</keyword>
<feature type="domain" description="Cytochrome c-552/4" evidence="4">
    <location>
        <begin position="30"/>
        <end position="73"/>
    </location>
</feature>
<evidence type="ECO:0000256" key="1">
    <source>
        <dbReference type="ARBA" id="ARBA00022729"/>
    </source>
</evidence>
<sequence>MICRILSRGFSAIAFAGIALMLVVQSAVAAEPVNKPVCLSCHASQQGKGGRPVVAWQNSIHAQNGISCNHCHGGDPSDSVNAMSPERGFLGAPKEAAVPAFCGRCHVGIRDDYLNSAHGRALGRGGPTCVTCHGSHDVRKVTLDLINEKRCSSCHPYARAGAIKEAMATNESRIVQMERDLARLRQKGVDTAEQEKKLFALKNRYHRLFHNVDVNRVVGEEAAIGKELDAQRTFLTDRQNEQHQRKVWGALVVGLLLLVALACHLLKKTYE</sequence>
<reference evidence="5 6" key="1">
    <citation type="submission" date="2019-07" db="EMBL/GenBank/DDBJ databases">
        <title>Genomic Encyclopedia of Archaeal and Bacterial Type Strains, Phase II (KMG-II): from individual species to whole genera.</title>
        <authorList>
            <person name="Goeker M."/>
        </authorList>
    </citation>
    <scope>NUCLEOTIDE SEQUENCE [LARGE SCALE GENOMIC DNA]</scope>
    <source>
        <strain evidence="5 6">ATCC BAA-1139</strain>
    </source>
</reference>
<dbReference type="InterPro" id="IPR036280">
    <property type="entry name" value="Multihaem_cyt_sf"/>
</dbReference>
<evidence type="ECO:0000259" key="4">
    <source>
        <dbReference type="Pfam" id="PF13435"/>
    </source>
</evidence>
<feature type="chain" id="PRO_5022134070" evidence="3">
    <location>
        <begin position="30"/>
        <end position="271"/>
    </location>
</feature>
<gene>
    <name evidence="5" type="ORF">JN12_01414</name>
</gene>
<name>A0A562VPA9_9BACT</name>
<dbReference type="InterPro" id="IPR051829">
    <property type="entry name" value="Multiheme_Cytochr_ET"/>
</dbReference>
<keyword evidence="1 3" id="KW-0732">Signal</keyword>
<evidence type="ECO:0000313" key="6">
    <source>
        <dbReference type="Proteomes" id="UP000319449"/>
    </source>
</evidence>
<accession>A0A562VPA9</accession>
<evidence type="ECO:0000256" key="2">
    <source>
        <dbReference type="SAM" id="Phobius"/>
    </source>
</evidence>
<feature type="transmembrane region" description="Helical" evidence="2">
    <location>
        <begin position="247"/>
        <end position="266"/>
    </location>
</feature>
<dbReference type="PANTHER" id="PTHR35038">
    <property type="entry name" value="DISSIMILATORY SULFITE REDUCTASE SIRA"/>
    <property type="match status" value="1"/>
</dbReference>
<comment type="caution">
    <text evidence="5">The sequence shown here is derived from an EMBL/GenBank/DDBJ whole genome shotgun (WGS) entry which is preliminary data.</text>
</comment>
<dbReference type="Proteomes" id="UP000319449">
    <property type="component" value="Unassembled WGS sequence"/>
</dbReference>
<dbReference type="AlphaFoldDB" id="A0A562VPA9"/>
<dbReference type="GO" id="GO:0016491">
    <property type="term" value="F:oxidoreductase activity"/>
    <property type="evidence" value="ECO:0007669"/>
    <property type="project" value="TreeGrafter"/>
</dbReference>
<dbReference type="PANTHER" id="PTHR35038:SF6">
    <property type="entry name" value="SURFACE LOCALIZED DECAHEME CYTOCHROME C LIPOPROTEIN"/>
    <property type="match status" value="1"/>
</dbReference>
<keyword evidence="2" id="KW-0472">Membrane</keyword>
<dbReference type="EMBL" id="VLLN01000007">
    <property type="protein sequence ID" value="TWJ19614.1"/>
    <property type="molecule type" value="Genomic_DNA"/>
</dbReference>
<dbReference type="InterPro" id="IPR023155">
    <property type="entry name" value="Cyt_c-552/4"/>
</dbReference>
<keyword evidence="6" id="KW-1185">Reference proteome</keyword>
<evidence type="ECO:0000313" key="5">
    <source>
        <dbReference type="EMBL" id="TWJ19614.1"/>
    </source>
</evidence>